<dbReference type="Pfam" id="PF08495">
    <property type="entry name" value="FIST"/>
    <property type="match status" value="1"/>
</dbReference>
<keyword evidence="3" id="KW-1185">Reference proteome</keyword>
<protein>
    <recommendedName>
        <fullName evidence="1">FIST domain-containing protein</fullName>
    </recommendedName>
</protein>
<evidence type="ECO:0000313" key="3">
    <source>
        <dbReference type="Proteomes" id="UP000807353"/>
    </source>
</evidence>
<dbReference type="OrthoDB" id="10251508at2759"/>
<dbReference type="InterPro" id="IPR013702">
    <property type="entry name" value="FIST_domain_N"/>
</dbReference>
<organism evidence="2 3">
    <name type="scientific">Collybia nuda</name>
    <dbReference type="NCBI Taxonomy" id="64659"/>
    <lineage>
        <taxon>Eukaryota</taxon>
        <taxon>Fungi</taxon>
        <taxon>Dikarya</taxon>
        <taxon>Basidiomycota</taxon>
        <taxon>Agaricomycotina</taxon>
        <taxon>Agaricomycetes</taxon>
        <taxon>Agaricomycetidae</taxon>
        <taxon>Agaricales</taxon>
        <taxon>Tricholomatineae</taxon>
        <taxon>Clitocybaceae</taxon>
        <taxon>Collybia</taxon>
    </lineage>
</organism>
<evidence type="ECO:0000259" key="1">
    <source>
        <dbReference type="Pfam" id="PF08495"/>
    </source>
</evidence>
<gene>
    <name evidence="2" type="ORF">BDZ94DRAFT_1246177</name>
</gene>
<reference evidence="2" key="1">
    <citation type="submission" date="2020-11" db="EMBL/GenBank/DDBJ databases">
        <authorList>
            <consortium name="DOE Joint Genome Institute"/>
            <person name="Ahrendt S."/>
            <person name="Riley R."/>
            <person name="Andreopoulos W."/>
            <person name="Labutti K."/>
            <person name="Pangilinan J."/>
            <person name="Ruiz-Duenas F.J."/>
            <person name="Barrasa J.M."/>
            <person name="Sanchez-Garcia M."/>
            <person name="Camarero S."/>
            <person name="Miyauchi S."/>
            <person name="Serrano A."/>
            <person name="Linde D."/>
            <person name="Babiker R."/>
            <person name="Drula E."/>
            <person name="Ayuso-Fernandez I."/>
            <person name="Pacheco R."/>
            <person name="Padilla G."/>
            <person name="Ferreira P."/>
            <person name="Barriuso J."/>
            <person name="Kellner H."/>
            <person name="Castanera R."/>
            <person name="Alfaro M."/>
            <person name="Ramirez L."/>
            <person name="Pisabarro A.G."/>
            <person name="Kuo A."/>
            <person name="Tritt A."/>
            <person name="Lipzen A."/>
            <person name="He G."/>
            <person name="Yan M."/>
            <person name="Ng V."/>
            <person name="Cullen D."/>
            <person name="Martin F."/>
            <person name="Rosso M.-N."/>
            <person name="Henrissat B."/>
            <person name="Hibbett D."/>
            <person name="Martinez A.T."/>
            <person name="Grigoriev I.V."/>
        </authorList>
    </citation>
    <scope>NUCLEOTIDE SEQUENCE</scope>
    <source>
        <strain evidence="2">CBS 247.69</strain>
    </source>
</reference>
<name>A0A9P6CNY3_9AGAR</name>
<comment type="caution">
    <text evidence="2">The sequence shown here is derived from an EMBL/GenBank/DDBJ whole genome shotgun (WGS) entry which is preliminary data.</text>
</comment>
<accession>A0A9P6CNY3</accession>
<evidence type="ECO:0000313" key="2">
    <source>
        <dbReference type="EMBL" id="KAF9468745.1"/>
    </source>
</evidence>
<dbReference type="EMBL" id="MU150232">
    <property type="protein sequence ID" value="KAF9468745.1"/>
    <property type="molecule type" value="Genomic_DNA"/>
</dbReference>
<feature type="domain" description="FIST" evidence="1">
    <location>
        <begin position="38"/>
        <end position="255"/>
    </location>
</feature>
<proteinExistence type="predicted"/>
<dbReference type="AlphaFoldDB" id="A0A9P6CNY3"/>
<sequence length="414" mass="44865">MSIHASTVLARSSTAILSHITQLSKLYPDHPLAFSLSPNVQPQDLSKLVKSLTEFSSQSIGCLSAPLPGSTSQNLISCSLAIFDPEQTVLFRSEIAGKASPQVGRWHAFRKKDDPPSQIEGQEELKEGVNWGDVWNRNTADTPLPPELQTLNTNSVNEVIFFSDRAPEGLNNSLKAFASASKLGLFAASTPFITGRPFTLFHNKSIYESGAVGLVLKNTSWSRRAIARSEFIGLSPISPQMIVTKCEGNMVNSLDKSNPAQLLLDAMEKSGMDMAGYTSFKDGEKFSLGTIKNEKLSQIYNITAGDPSRGNISLESQNAPIVGTKVQFFHRPKSGLEIPKRFSSASPKTLAFIVSPESSPKINDDPETDEISHLLPDTFLASSENGFVMSRSDGKVEPAWACTVPGGLASLEWS</sequence>
<dbReference type="Proteomes" id="UP000807353">
    <property type="component" value="Unassembled WGS sequence"/>
</dbReference>